<evidence type="ECO:0000256" key="1">
    <source>
        <dbReference type="SAM" id="MobiDB-lite"/>
    </source>
</evidence>
<evidence type="ECO:0000313" key="2">
    <source>
        <dbReference type="EMBL" id="KAG0582700.1"/>
    </source>
</evidence>
<protein>
    <submittedName>
        <fullName evidence="2">Uncharacterized protein</fullName>
    </submittedName>
</protein>
<feature type="region of interest" description="Disordered" evidence="1">
    <location>
        <begin position="682"/>
        <end position="710"/>
    </location>
</feature>
<gene>
    <name evidence="2" type="ORF">KC19_3G078200</name>
</gene>
<evidence type="ECO:0000313" key="3">
    <source>
        <dbReference type="Proteomes" id="UP000822688"/>
    </source>
</evidence>
<dbReference type="Proteomes" id="UP000822688">
    <property type="component" value="Chromosome 3"/>
</dbReference>
<reference evidence="2" key="1">
    <citation type="submission" date="2020-06" db="EMBL/GenBank/DDBJ databases">
        <title>WGS assembly of Ceratodon purpureus strain R40.</title>
        <authorList>
            <person name="Carey S.B."/>
            <person name="Jenkins J."/>
            <person name="Shu S."/>
            <person name="Lovell J.T."/>
            <person name="Sreedasyam A."/>
            <person name="Maumus F."/>
            <person name="Tiley G.P."/>
            <person name="Fernandez-Pozo N."/>
            <person name="Barry K."/>
            <person name="Chen C."/>
            <person name="Wang M."/>
            <person name="Lipzen A."/>
            <person name="Daum C."/>
            <person name="Saski C.A."/>
            <person name="Payton A.C."/>
            <person name="Mcbreen J.C."/>
            <person name="Conrad R.E."/>
            <person name="Kollar L.M."/>
            <person name="Olsson S."/>
            <person name="Huttunen S."/>
            <person name="Landis J.B."/>
            <person name="Wickett N.J."/>
            <person name="Johnson M.G."/>
            <person name="Rensing S.A."/>
            <person name="Grimwood J."/>
            <person name="Schmutz J."/>
            <person name="Mcdaniel S.F."/>
        </authorList>
    </citation>
    <scope>NUCLEOTIDE SEQUENCE</scope>
    <source>
        <strain evidence="2">R40</strain>
    </source>
</reference>
<sequence length="710" mass="81543">MAQELWLRDESDDPKSRTYCLDYHKGCMEQPPLAMLVARVNRMHSSLDTEVSELQTHARKALKAEEERDWESAFQEYNKFLKVLPGFDEYSGTRSFPNYGCYLWVEAWAGIPMALYSQTKLGKYGIARSVFATLRASRDDEINGRLPMTAYASIDQHLRIIDWETSYMLIGRGQEGLGQVLADSAVRDFRPRWFLHDEFHAEATLCHLLGNQHRKFGQYETAAKWRSELRKWVELNRLSLDAQVEIVLGDVYLLCDMDDYLKASQALLMIKQKIVDAELDNVHLRRVLHVDNAWWQCRWHLALQGSERAVISDRADYEKTLISVCQGVYPRGNGVEFKRFMKVVSYPMSCTDNFYDTVNNVIRNMFLVTSNATVNASSSQEHIIDLYFDIPTGQAKFADTVITKAFAHVRTGFGGRLFSAALAPELPDDFVVQLENSDIQLEKLRESATLAVLAESYNFWHVAYFQYRNFLEALVNRCDMPQPGSYLRHSYQMLFIWAALPYALTYHTQLKDYEHSIWLLRIVQKVMETVVPGPWLGGFVCAFTGAAYLAVELQVRMATWEWSCALRDQDGMLEDAEVLEEVATGDFPEQCQALLPEIGTARMGYRERAKASLCEHLYHLYNDLEDREEAEAWKDKINHYVHPFLQDLPASTHLPRVVGRVLRISPDTPAYPRITHVPTCIKNANPPPRSSGSSTPERMFNADPNNNLIF</sequence>
<proteinExistence type="predicted"/>
<accession>A0A8T0IG42</accession>
<keyword evidence="3" id="KW-1185">Reference proteome</keyword>
<name>A0A8T0IG42_CERPU</name>
<organism evidence="2 3">
    <name type="scientific">Ceratodon purpureus</name>
    <name type="common">Fire moss</name>
    <name type="synonym">Dicranum purpureum</name>
    <dbReference type="NCBI Taxonomy" id="3225"/>
    <lineage>
        <taxon>Eukaryota</taxon>
        <taxon>Viridiplantae</taxon>
        <taxon>Streptophyta</taxon>
        <taxon>Embryophyta</taxon>
        <taxon>Bryophyta</taxon>
        <taxon>Bryophytina</taxon>
        <taxon>Bryopsida</taxon>
        <taxon>Dicranidae</taxon>
        <taxon>Pseudoditrichales</taxon>
        <taxon>Ditrichaceae</taxon>
        <taxon>Ceratodon</taxon>
    </lineage>
</organism>
<dbReference type="EMBL" id="CM026423">
    <property type="protein sequence ID" value="KAG0582700.1"/>
    <property type="molecule type" value="Genomic_DNA"/>
</dbReference>
<comment type="caution">
    <text evidence="2">The sequence shown here is derived from an EMBL/GenBank/DDBJ whole genome shotgun (WGS) entry which is preliminary data.</text>
</comment>
<dbReference type="AlphaFoldDB" id="A0A8T0IG42"/>